<evidence type="ECO:0000313" key="1">
    <source>
        <dbReference type="EMBL" id="MBD2770690.1"/>
    </source>
</evidence>
<reference evidence="1" key="1">
    <citation type="submission" date="2020-09" db="EMBL/GenBank/DDBJ databases">
        <title>Iningainema tapete sp. nov. (Scytonemataceae, Cyanobacteria) from greenhouses in central Florida (USA) produces two types of nodularin with biosynthetic potential for microcystin-LR and anabaenopeptins.</title>
        <authorList>
            <person name="Berthold D.E."/>
            <person name="Lefler F.W."/>
            <person name="Huang I.-S."/>
            <person name="Abdulla H."/>
            <person name="Zimba P.V."/>
            <person name="Laughinghouse H.D. IV."/>
        </authorList>
    </citation>
    <scope>NUCLEOTIDE SEQUENCE</scope>
    <source>
        <strain evidence="1">BLCCT55</strain>
    </source>
</reference>
<dbReference type="Proteomes" id="UP000629098">
    <property type="component" value="Unassembled WGS sequence"/>
</dbReference>
<protein>
    <submittedName>
        <fullName evidence="1">Uncharacterized protein</fullName>
    </submittedName>
</protein>
<keyword evidence="2" id="KW-1185">Reference proteome</keyword>
<sequence>MQQNYSIEAMQECIQSKLYMILSESGFGKIEINVEQIRVDKVAITIQSGVSLRFIFTKDDIQSWLHLKQLE</sequence>
<name>A0A8J6X9X0_9CYAN</name>
<proteinExistence type="predicted"/>
<gene>
    <name evidence="1" type="ORF">ICL16_00755</name>
</gene>
<comment type="caution">
    <text evidence="1">The sequence shown here is derived from an EMBL/GenBank/DDBJ whole genome shotgun (WGS) entry which is preliminary data.</text>
</comment>
<dbReference type="AlphaFoldDB" id="A0A8J6X9X0"/>
<accession>A0A8J6X9X0</accession>
<dbReference type="RefSeq" id="WP_190824991.1">
    <property type="nucleotide sequence ID" value="NZ_CAWPPI010000008.1"/>
</dbReference>
<dbReference type="EMBL" id="JACXAE010000008">
    <property type="protein sequence ID" value="MBD2770690.1"/>
    <property type="molecule type" value="Genomic_DNA"/>
</dbReference>
<evidence type="ECO:0000313" key="2">
    <source>
        <dbReference type="Proteomes" id="UP000629098"/>
    </source>
</evidence>
<organism evidence="1 2">
    <name type="scientific">Iningainema tapete BLCC-T55</name>
    <dbReference type="NCBI Taxonomy" id="2748662"/>
    <lineage>
        <taxon>Bacteria</taxon>
        <taxon>Bacillati</taxon>
        <taxon>Cyanobacteriota</taxon>
        <taxon>Cyanophyceae</taxon>
        <taxon>Nostocales</taxon>
        <taxon>Scytonemataceae</taxon>
        <taxon>Iningainema tapete</taxon>
    </lineage>
</organism>